<evidence type="ECO:0000313" key="1">
    <source>
        <dbReference type="EMBL" id="KAJ2805158.1"/>
    </source>
</evidence>
<feature type="non-terminal residue" evidence="1">
    <location>
        <position position="87"/>
    </location>
</feature>
<organism evidence="1 2">
    <name type="scientific">Coemansia helicoidea</name>
    <dbReference type="NCBI Taxonomy" id="1286919"/>
    <lineage>
        <taxon>Eukaryota</taxon>
        <taxon>Fungi</taxon>
        <taxon>Fungi incertae sedis</taxon>
        <taxon>Zoopagomycota</taxon>
        <taxon>Kickxellomycotina</taxon>
        <taxon>Kickxellomycetes</taxon>
        <taxon>Kickxellales</taxon>
        <taxon>Kickxellaceae</taxon>
        <taxon>Coemansia</taxon>
    </lineage>
</organism>
<dbReference type="EMBL" id="JANBUN010000274">
    <property type="protein sequence ID" value="KAJ2805158.1"/>
    <property type="molecule type" value="Genomic_DNA"/>
</dbReference>
<evidence type="ECO:0000313" key="2">
    <source>
        <dbReference type="Proteomes" id="UP001140087"/>
    </source>
</evidence>
<reference evidence="1" key="1">
    <citation type="submission" date="2022-07" db="EMBL/GenBank/DDBJ databases">
        <title>Phylogenomic reconstructions and comparative analyses of Kickxellomycotina fungi.</title>
        <authorList>
            <person name="Reynolds N.K."/>
            <person name="Stajich J.E."/>
            <person name="Barry K."/>
            <person name="Grigoriev I.V."/>
            <person name="Crous P."/>
            <person name="Smith M.E."/>
        </authorList>
    </citation>
    <scope>NUCLEOTIDE SEQUENCE</scope>
    <source>
        <strain evidence="1">BCRC 34780</strain>
    </source>
</reference>
<gene>
    <name evidence="1" type="ORF">H4R21_001367</name>
</gene>
<sequence length="87" mass="9316">MASQYIYDLGAQGPPALSDIIAQEKGSSIAVDAILRSETLVRAVSGDSPDFGDGLTLLLPTNRAFRGLGPFPDDLELVMKRHFIAQV</sequence>
<proteinExistence type="predicted"/>
<comment type="caution">
    <text evidence="1">The sequence shown here is derived from an EMBL/GenBank/DDBJ whole genome shotgun (WGS) entry which is preliminary data.</text>
</comment>
<dbReference type="Proteomes" id="UP001140087">
    <property type="component" value="Unassembled WGS sequence"/>
</dbReference>
<keyword evidence="2" id="KW-1185">Reference proteome</keyword>
<protein>
    <submittedName>
        <fullName evidence="1">Uncharacterized protein</fullName>
    </submittedName>
</protein>
<accession>A0ACC1LD66</accession>
<name>A0ACC1LD66_9FUNG</name>